<dbReference type="OrthoDB" id="1705770at2"/>
<organism evidence="2 3">
    <name type="scientific">Dethiosulfatibacter aminovorans DSM 17477</name>
    <dbReference type="NCBI Taxonomy" id="1121476"/>
    <lineage>
        <taxon>Bacteria</taxon>
        <taxon>Bacillati</taxon>
        <taxon>Bacillota</taxon>
        <taxon>Tissierellia</taxon>
        <taxon>Dethiosulfatibacter</taxon>
    </lineage>
</organism>
<evidence type="ECO:0000313" key="2">
    <source>
        <dbReference type="EMBL" id="SHJ01742.1"/>
    </source>
</evidence>
<keyword evidence="3" id="KW-1185">Reference proteome</keyword>
<proteinExistence type="predicted"/>
<dbReference type="InterPro" id="IPR036237">
    <property type="entry name" value="Xyl_isomerase-like_sf"/>
</dbReference>
<dbReference type="AlphaFoldDB" id="A0A1M6FVQ3"/>
<dbReference type="Pfam" id="PF01261">
    <property type="entry name" value="AP_endonuc_2"/>
    <property type="match status" value="1"/>
</dbReference>
<gene>
    <name evidence="2" type="ORF">SAMN02745751_01557</name>
</gene>
<dbReference type="RefSeq" id="WP_073049016.1">
    <property type="nucleotide sequence ID" value="NZ_FQZL01000009.1"/>
</dbReference>
<evidence type="ECO:0000313" key="3">
    <source>
        <dbReference type="Proteomes" id="UP000184052"/>
    </source>
</evidence>
<dbReference type="InterPro" id="IPR013022">
    <property type="entry name" value="Xyl_isomerase-like_TIM-brl"/>
</dbReference>
<dbReference type="Gene3D" id="3.20.20.150">
    <property type="entry name" value="Divalent-metal-dependent TIM barrel enzymes"/>
    <property type="match status" value="1"/>
</dbReference>
<name>A0A1M6FVQ3_9FIRM</name>
<sequence>MDRKIGIYSWFGVMLTMEDRLREIKKAGFDSTMLWWGDEVAFWDFNKEELVEKAEEIGLLIENIHLPYYDINSLWEKSGDGGRLVNDYKGWIKDCSDYGIGGAVIHLEHDGYHIDGTDLGFERLYEIIDYAEKMGVDIAVENTRNIEILRKVLNNFKSKHLKFCYDSSHDWVICENPGDLILEFGDRLKYLHLSDNDMKKDRHWIPGTGKVDWELIAENFSKIGFEGNISFEVCPFDYEGKAEAILASTYGFGVDLNNKINSKGRNI</sequence>
<dbReference type="PANTHER" id="PTHR12110">
    <property type="entry name" value="HYDROXYPYRUVATE ISOMERASE"/>
    <property type="match status" value="1"/>
</dbReference>
<protein>
    <submittedName>
        <fullName evidence="2">Sugar phosphate isomerase/epimerase</fullName>
    </submittedName>
</protein>
<dbReference type="InterPro" id="IPR050312">
    <property type="entry name" value="IolE/XylAMocC-like"/>
</dbReference>
<dbReference type="SUPFAM" id="SSF51658">
    <property type="entry name" value="Xylose isomerase-like"/>
    <property type="match status" value="1"/>
</dbReference>
<feature type="domain" description="Xylose isomerase-like TIM barrel" evidence="1">
    <location>
        <begin position="21"/>
        <end position="234"/>
    </location>
</feature>
<dbReference type="EMBL" id="FQZL01000009">
    <property type="protein sequence ID" value="SHJ01742.1"/>
    <property type="molecule type" value="Genomic_DNA"/>
</dbReference>
<reference evidence="2 3" key="1">
    <citation type="submission" date="2016-11" db="EMBL/GenBank/DDBJ databases">
        <authorList>
            <person name="Jaros S."/>
            <person name="Januszkiewicz K."/>
            <person name="Wedrychowicz H."/>
        </authorList>
    </citation>
    <scope>NUCLEOTIDE SEQUENCE [LARGE SCALE GENOMIC DNA]</scope>
    <source>
        <strain evidence="2 3">DSM 17477</strain>
    </source>
</reference>
<keyword evidence="2" id="KW-0413">Isomerase</keyword>
<accession>A0A1M6FVQ3</accession>
<dbReference type="STRING" id="1121476.SAMN02745751_01557"/>
<evidence type="ECO:0000259" key="1">
    <source>
        <dbReference type="Pfam" id="PF01261"/>
    </source>
</evidence>
<dbReference type="GO" id="GO:0016853">
    <property type="term" value="F:isomerase activity"/>
    <property type="evidence" value="ECO:0007669"/>
    <property type="project" value="UniProtKB-KW"/>
</dbReference>
<dbReference type="Proteomes" id="UP000184052">
    <property type="component" value="Unassembled WGS sequence"/>
</dbReference>